<protein>
    <submittedName>
        <fullName evidence="1">Uncharacterized protein</fullName>
    </submittedName>
</protein>
<dbReference type="AlphaFoldDB" id="A0A5B7ITY8"/>
<accession>A0A5B7ITY8</accession>
<organism evidence="1 2">
    <name type="scientific">Portunus trituberculatus</name>
    <name type="common">Swimming crab</name>
    <name type="synonym">Neptunus trituberculatus</name>
    <dbReference type="NCBI Taxonomy" id="210409"/>
    <lineage>
        <taxon>Eukaryota</taxon>
        <taxon>Metazoa</taxon>
        <taxon>Ecdysozoa</taxon>
        <taxon>Arthropoda</taxon>
        <taxon>Crustacea</taxon>
        <taxon>Multicrustacea</taxon>
        <taxon>Malacostraca</taxon>
        <taxon>Eumalacostraca</taxon>
        <taxon>Eucarida</taxon>
        <taxon>Decapoda</taxon>
        <taxon>Pleocyemata</taxon>
        <taxon>Brachyura</taxon>
        <taxon>Eubrachyura</taxon>
        <taxon>Portunoidea</taxon>
        <taxon>Portunidae</taxon>
        <taxon>Portuninae</taxon>
        <taxon>Portunus</taxon>
    </lineage>
</organism>
<dbReference type="Proteomes" id="UP000324222">
    <property type="component" value="Unassembled WGS sequence"/>
</dbReference>
<dbReference type="EMBL" id="VSRR010079585">
    <property type="protein sequence ID" value="MPC88991.1"/>
    <property type="molecule type" value="Genomic_DNA"/>
</dbReference>
<keyword evidence="2" id="KW-1185">Reference proteome</keyword>
<proteinExistence type="predicted"/>
<evidence type="ECO:0000313" key="2">
    <source>
        <dbReference type="Proteomes" id="UP000324222"/>
    </source>
</evidence>
<comment type="caution">
    <text evidence="1">The sequence shown here is derived from an EMBL/GenBank/DDBJ whole genome shotgun (WGS) entry which is preliminary data.</text>
</comment>
<evidence type="ECO:0000313" key="1">
    <source>
        <dbReference type="EMBL" id="MPC88991.1"/>
    </source>
</evidence>
<sequence length="53" mass="6239">MTALGIEEEGEGFRSACWEDVVGRVDSRTETWVYREVWQRLKAGQGYCRNREQ</sequence>
<gene>
    <name evidence="1" type="ORF">E2C01_083919</name>
</gene>
<name>A0A5B7ITY8_PORTR</name>
<reference evidence="1 2" key="1">
    <citation type="submission" date="2019-05" db="EMBL/GenBank/DDBJ databases">
        <title>Another draft genome of Portunus trituberculatus and its Hox gene families provides insights of decapod evolution.</title>
        <authorList>
            <person name="Jeong J.-H."/>
            <person name="Song I."/>
            <person name="Kim S."/>
            <person name="Choi T."/>
            <person name="Kim D."/>
            <person name="Ryu S."/>
            <person name="Kim W."/>
        </authorList>
    </citation>
    <scope>NUCLEOTIDE SEQUENCE [LARGE SCALE GENOMIC DNA]</scope>
    <source>
        <tissue evidence="1">Muscle</tissue>
    </source>
</reference>